<dbReference type="CDD" id="cd02440">
    <property type="entry name" value="AdoMet_MTases"/>
    <property type="match status" value="1"/>
</dbReference>
<sequence>MSAFRAPTFAADAYAKSRPTYTSNLYNLVIDFHAAKFPKNGGQPASTAAAKATPGWNRVVDLGCGTGQATIPLSRHFATALGVDPSEKMLSSAARADNVSYSVGSEKSVPVEDHSVDLVTAAQCAHWFDVEAFVREARRILRPNGTIAIWGYALAHVRNNAHLTQVLRDTAYGRGEGQVGPYWEPGREILENRYESVTFPFREQKRIHFPSPTHGTLIDLDLPLPAFKSYVRTWSAYNGWVHDPKNAGKPDPADTLVAEFERVLGGPDKMVEIDWQGVLILATVD</sequence>
<evidence type="ECO:0000259" key="4">
    <source>
        <dbReference type="Pfam" id="PF08241"/>
    </source>
</evidence>
<dbReference type="OrthoDB" id="10027013at2759"/>
<keyword evidence="2 5" id="KW-0489">Methyltransferase</keyword>
<dbReference type="InterPro" id="IPR029063">
    <property type="entry name" value="SAM-dependent_MTases_sf"/>
</dbReference>
<keyword evidence="6" id="KW-1185">Reference proteome</keyword>
<gene>
    <name evidence="5" type="ORF">M427DRAFT_51174</name>
</gene>
<keyword evidence="3 5" id="KW-0808">Transferase</keyword>
<dbReference type="AlphaFoldDB" id="A0A139AYJ6"/>
<dbReference type="Gene3D" id="3.40.50.150">
    <property type="entry name" value="Vaccinia Virus protein VP39"/>
    <property type="match status" value="1"/>
</dbReference>
<dbReference type="PANTHER" id="PTHR44942:SF4">
    <property type="entry name" value="METHYLTRANSFERASE TYPE 11 DOMAIN-CONTAINING PROTEIN"/>
    <property type="match status" value="1"/>
</dbReference>
<dbReference type="GO" id="GO:0008757">
    <property type="term" value="F:S-adenosylmethionine-dependent methyltransferase activity"/>
    <property type="evidence" value="ECO:0007669"/>
    <property type="project" value="InterPro"/>
</dbReference>
<reference evidence="5 6" key="1">
    <citation type="journal article" date="2015" name="Genome Biol. Evol.">
        <title>Phylogenomic analyses indicate that early fungi evolved digesting cell walls of algal ancestors of land plants.</title>
        <authorList>
            <person name="Chang Y."/>
            <person name="Wang S."/>
            <person name="Sekimoto S."/>
            <person name="Aerts A.L."/>
            <person name="Choi C."/>
            <person name="Clum A."/>
            <person name="LaButti K.M."/>
            <person name="Lindquist E.A."/>
            <person name="Yee Ngan C."/>
            <person name="Ohm R.A."/>
            <person name="Salamov A.A."/>
            <person name="Grigoriev I.V."/>
            <person name="Spatafora J.W."/>
            <person name="Berbee M.L."/>
        </authorList>
    </citation>
    <scope>NUCLEOTIDE SEQUENCE [LARGE SCALE GENOMIC DNA]</scope>
    <source>
        <strain evidence="5 6">JEL478</strain>
    </source>
</reference>
<dbReference type="EMBL" id="KQ965732">
    <property type="protein sequence ID" value="KXS21799.1"/>
    <property type="molecule type" value="Genomic_DNA"/>
</dbReference>
<proteinExistence type="inferred from homology"/>
<accession>A0A139AYJ6</accession>
<dbReference type="InterPro" id="IPR013216">
    <property type="entry name" value="Methyltransf_11"/>
</dbReference>
<dbReference type="GO" id="GO:0032259">
    <property type="term" value="P:methylation"/>
    <property type="evidence" value="ECO:0007669"/>
    <property type="project" value="UniProtKB-KW"/>
</dbReference>
<name>A0A139AYJ6_GONPJ</name>
<dbReference type="Pfam" id="PF08241">
    <property type="entry name" value="Methyltransf_11"/>
    <property type="match status" value="1"/>
</dbReference>
<dbReference type="SUPFAM" id="SSF53335">
    <property type="entry name" value="S-adenosyl-L-methionine-dependent methyltransferases"/>
    <property type="match status" value="1"/>
</dbReference>
<evidence type="ECO:0000256" key="1">
    <source>
        <dbReference type="ARBA" id="ARBA00008361"/>
    </source>
</evidence>
<evidence type="ECO:0000313" key="5">
    <source>
        <dbReference type="EMBL" id="KXS21799.1"/>
    </source>
</evidence>
<comment type="similarity">
    <text evidence="1">Belongs to the methyltransferase superfamily.</text>
</comment>
<feature type="domain" description="Methyltransferase type 11" evidence="4">
    <location>
        <begin position="60"/>
        <end position="149"/>
    </location>
</feature>
<dbReference type="InterPro" id="IPR051052">
    <property type="entry name" value="Diverse_substrate_MTase"/>
</dbReference>
<protein>
    <submittedName>
        <fullName evidence="5">S-adenosyl-L-methionine-dependent methyltransferase</fullName>
    </submittedName>
</protein>
<evidence type="ECO:0000256" key="2">
    <source>
        <dbReference type="ARBA" id="ARBA00022603"/>
    </source>
</evidence>
<dbReference type="PANTHER" id="PTHR44942">
    <property type="entry name" value="METHYLTRANSF_11 DOMAIN-CONTAINING PROTEIN"/>
    <property type="match status" value="1"/>
</dbReference>
<organism evidence="5 6">
    <name type="scientific">Gonapodya prolifera (strain JEL478)</name>
    <name type="common">Monoblepharis prolifera</name>
    <dbReference type="NCBI Taxonomy" id="1344416"/>
    <lineage>
        <taxon>Eukaryota</taxon>
        <taxon>Fungi</taxon>
        <taxon>Fungi incertae sedis</taxon>
        <taxon>Chytridiomycota</taxon>
        <taxon>Chytridiomycota incertae sedis</taxon>
        <taxon>Monoblepharidomycetes</taxon>
        <taxon>Monoblepharidales</taxon>
        <taxon>Gonapodyaceae</taxon>
        <taxon>Gonapodya</taxon>
    </lineage>
</organism>
<dbReference type="Proteomes" id="UP000070544">
    <property type="component" value="Unassembled WGS sequence"/>
</dbReference>
<evidence type="ECO:0000313" key="6">
    <source>
        <dbReference type="Proteomes" id="UP000070544"/>
    </source>
</evidence>
<dbReference type="OMA" id="RTWSAYH"/>
<evidence type="ECO:0000256" key="3">
    <source>
        <dbReference type="ARBA" id="ARBA00022679"/>
    </source>
</evidence>
<dbReference type="STRING" id="1344416.A0A139AYJ6"/>